<name>A0A174K3R2_9FIRM</name>
<dbReference type="RefSeq" id="WP_157355702.1">
    <property type="nucleotide sequence ID" value="NZ_CYZU01000053.1"/>
</dbReference>
<organism evidence="1 2">
    <name type="scientific">Faecalicatena contorta</name>
    <dbReference type="NCBI Taxonomy" id="39482"/>
    <lineage>
        <taxon>Bacteria</taxon>
        <taxon>Bacillati</taxon>
        <taxon>Bacillota</taxon>
        <taxon>Clostridia</taxon>
        <taxon>Lachnospirales</taxon>
        <taxon>Lachnospiraceae</taxon>
        <taxon>Faecalicatena</taxon>
    </lineage>
</organism>
<sequence length="106" mass="12128">MKSEIVKYYESCGSIQQTRKAFSMSCQKVRKILITEGAFESDTSIAVNDLYSKGLSIDDISRKLKLTKTCVYSYLPYTKGEYNSPSPTINAVRIRKCREKKQTRNP</sequence>
<evidence type="ECO:0000313" key="2">
    <source>
        <dbReference type="Proteomes" id="UP000095544"/>
    </source>
</evidence>
<dbReference type="AlphaFoldDB" id="A0A174K3R2"/>
<evidence type="ECO:0000313" key="1">
    <source>
        <dbReference type="EMBL" id="CUP06704.1"/>
    </source>
</evidence>
<dbReference type="EMBL" id="CYZU01000053">
    <property type="protein sequence ID" value="CUP06704.1"/>
    <property type="molecule type" value="Genomic_DNA"/>
</dbReference>
<protein>
    <submittedName>
        <fullName evidence="1">Uncharacterized protein</fullName>
    </submittedName>
</protein>
<dbReference type="Proteomes" id="UP000095544">
    <property type="component" value="Unassembled WGS sequence"/>
</dbReference>
<accession>A0A174K3R2</accession>
<reference evidence="1 2" key="1">
    <citation type="submission" date="2015-09" db="EMBL/GenBank/DDBJ databases">
        <authorList>
            <consortium name="Pathogen Informatics"/>
        </authorList>
    </citation>
    <scope>NUCLEOTIDE SEQUENCE [LARGE SCALE GENOMIC DNA]</scope>
    <source>
        <strain evidence="1 2">2789STDY5834876</strain>
    </source>
</reference>
<dbReference type="OrthoDB" id="9795921at2"/>
<gene>
    <name evidence="1" type="ORF">ERS852491_04178</name>
</gene>
<proteinExistence type="predicted"/>